<dbReference type="Pfam" id="PF08241">
    <property type="entry name" value="Methyltransf_11"/>
    <property type="match status" value="1"/>
</dbReference>
<reference evidence="2 3" key="2">
    <citation type="journal article" date="2015" name="Eukaryot. Cell">
        <title>Asexual propagation of a virulent clone complex in a human and feline outbreak of sporotrichosis.</title>
        <authorList>
            <person name="Teixeira Mde M."/>
            <person name="Rodrigues A.M."/>
            <person name="Tsui C.K."/>
            <person name="de Almeida L.G."/>
            <person name="Van Diepeningen A.D."/>
            <person name="van den Ende B.G."/>
            <person name="Fernandes G.F."/>
            <person name="Kano R."/>
            <person name="Hamelin R.C."/>
            <person name="Lopes-Bezerra L.M."/>
            <person name="Vasconcelos A.T."/>
            <person name="de Hoog S."/>
            <person name="de Camargo Z.P."/>
            <person name="Felipe M.S."/>
        </authorList>
    </citation>
    <scope>NUCLEOTIDE SEQUENCE [LARGE SCALE GENOMIC DNA]</scope>
    <source>
        <strain evidence="2 3">1099-18</strain>
    </source>
</reference>
<organism evidence="2 3">
    <name type="scientific">Sporothrix schenckii 1099-18</name>
    <dbReference type="NCBI Taxonomy" id="1397361"/>
    <lineage>
        <taxon>Eukaryota</taxon>
        <taxon>Fungi</taxon>
        <taxon>Dikarya</taxon>
        <taxon>Ascomycota</taxon>
        <taxon>Pezizomycotina</taxon>
        <taxon>Sordariomycetes</taxon>
        <taxon>Sordariomycetidae</taxon>
        <taxon>Ophiostomatales</taxon>
        <taxon>Ophiostomataceae</taxon>
        <taxon>Sporothrix</taxon>
    </lineage>
</organism>
<dbReference type="AlphaFoldDB" id="A0A0F2MFB7"/>
<feature type="domain" description="Methyltransferase type 11" evidence="1">
    <location>
        <begin position="52"/>
        <end position="161"/>
    </location>
</feature>
<gene>
    <name evidence="2" type="ORF">SPSK_07814</name>
</gene>
<dbReference type="VEuPathDB" id="FungiDB:SPSK_07814"/>
<accession>A0A0F2MFB7</accession>
<dbReference type="EMBL" id="AXCR01000004">
    <property type="protein sequence ID" value="KJR87769.1"/>
    <property type="molecule type" value="Genomic_DNA"/>
</dbReference>
<protein>
    <recommendedName>
        <fullName evidence="1">Methyltransferase type 11 domain-containing protein</fullName>
    </recommendedName>
</protein>
<dbReference type="Gene3D" id="3.40.50.150">
    <property type="entry name" value="Vaccinia Virus protein VP39"/>
    <property type="match status" value="1"/>
</dbReference>
<dbReference type="SUPFAM" id="SSF53335">
    <property type="entry name" value="S-adenosyl-L-methionine-dependent methyltransferases"/>
    <property type="match status" value="1"/>
</dbReference>
<reference evidence="2 3" key="1">
    <citation type="journal article" date="2014" name="BMC Genomics">
        <title>Comparative genomics of the major fungal agents of human and animal Sporotrichosis: Sporothrix schenckii and Sporothrix brasiliensis.</title>
        <authorList>
            <person name="Teixeira M.M."/>
            <person name="de Almeida L.G."/>
            <person name="Kubitschek-Barreira P."/>
            <person name="Alves F.L."/>
            <person name="Kioshima E.S."/>
            <person name="Abadio A.K."/>
            <person name="Fernandes L."/>
            <person name="Derengowski L.S."/>
            <person name="Ferreira K.S."/>
            <person name="Souza R.C."/>
            <person name="Ruiz J.C."/>
            <person name="de Andrade N.C."/>
            <person name="Paes H.C."/>
            <person name="Nicola A.M."/>
            <person name="Albuquerque P."/>
            <person name="Gerber A.L."/>
            <person name="Martins V.P."/>
            <person name="Peconick L.D."/>
            <person name="Neto A.V."/>
            <person name="Chaucanez C.B."/>
            <person name="Silva P.A."/>
            <person name="Cunha O.L."/>
            <person name="de Oliveira F.F."/>
            <person name="dos Santos T.C."/>
            <person name="Barros A.L."/>
            <person name="Soares M.A."/>
            <person name="de Oliveira L.M."/>
            <person name="Marini M.M."/>
            <person name="Villalobos-Duno H."/>
            <person name="Cunha M.M."/>
            <person name="de Hoog S."/>
            <person name="da Silveira J.F."/>
            <person name="Henrissat B."/>
            <person name="Nino-Vega G.A."/>
            <person name="Cisalpino P.S."/>
            <person name="Mora-Montes H.M."/>
            <person name="Almeida S.R."/>
            <person name="Stajich J.E."/>
            <person name="Lopes-Bezerra L.M."/>
            <person name="Vasconcelos A.T."/>
            <person name="Felipe M.S."/>
        </authorList>
    </citation>
    <scope>NUCLEOTIDE SEQUENCE [LARGE SCALE GENOMIC DNA]</scope>
    <source>
        <strain evidence="2 3">1099-18</strain>
    </source>
</reference>
<dbReference type="GeneID" id="27669746"/>
<dbReference type="InterPro" id="IPR029063">
    <property type="entry name" value="SAM-dependent_MTases_sf"/>
</dbReference>
<dbReference type="PANTHER" id="PTHR43861">
    <property type="entry name" value="TRANS-ACONITATE 2-METHYLTRANSFERASE-RELATED"/>
    <property type="match status" value="1"/>
</dbReference>
<dbReference type="KEGG" id="ssck:SPSK_07814"/>
<sequence length="284" mass="30722">MSSGRLITSAEWTVFSSEFMKLATAGPGVAPAAHMARRAHELLPFSQATTVVDIGCGPGQITDAVLGAHSAALPPTAKVVGADLNAQMLEQYNKRKEREVDGGHAYWSRAQSVQTDITDCAAFSDGAVSHMLAGFVVFLVPAPAQALQAMKRALAPGGVLAMSAWTTSQWMELMYYPTKVRPDLGMPTLPSTWSSTDGVKAQLATAGFKDIEVVETEGYMPFDDHAEICRFILTKMPPSARMVAQMTDEEVVRTHELMVQDLREWYPSVPAKMVGKATIAFAKK</sequence>
<dbReference type="RefSeq" id="XP_016590445.1">
    <property type="nucleotide sequence ID" value="XM_016734469.1"/>
</dbReference>
<evidence type="ECO:0000313" key="3">
    <source>
        <dbReference type="Proteomes" id="UP000033710"/>
    </source>
</evidence>
<dbReference type="PANTHER" id="PTHR43861:SF1">
    <property type="entry name" value="TRANS-ACONITATE 2-METHYLTRANSFERASE"/>
    <property type="match status" value="1"/>
</dbReference>
<dbReference type="InterPro" id="IPR013216">
    <property type="entry name" value="Methyltransf_11"/>
</dbReference>
<dbReference type="OrthoDB" id="2013972at2759"/>
<dbReference type="CDD" id="cd02440">
    <property type="entry name" value="AdoMet_MTases"/>
    <property type="match status" value="1"/>
</dbReference>
<name>A0A0F2MFB7_SPOSC</name>
<evidence type="ECO:0000259" key="1">
    <source>
        <dbReference type="Pfam" id="PF08241"/>
    </source>
</evidence>
<evidence type="ECO:0000313" key="2">
    <source>
        <dbReference type="EMBL" id="KJR87769.1"/>
    </source>
</evidence>
<proteinExistence type="predicted"/>
<dbReference type="GO" id="GO:0008757">
    <property type="term" value="F:S-adenosylmethionine-dependent methyltransferase activity"/>
    <property type="evidence" value="ECO:0007669"/>
    <property type="project" value="InterPro"/>
</dbReference>
<comment type="caution">
    <text evidence="2">The sequence shown here is derived from an EMBL/GenBank/DDBJ whole genome shotgun (WGS) entry which is preliminary data.</text>
</comment>
<dbReference type="Proteomes" id="UP000033710">
    <property type="component" value="Unassembled WGS sequence"/>
</dbReference>